<accession>A0A4C1XQ49</accession>
<dbReference type="SUPFAM" id="SSF101447">
    <property type="entry name" value="Formin homology 2 domain (FH2 domain)"/>
    <property type="match status" value="1"/>
</dbReference>
<dbReference type="SUPFAM" id="SSF48371">
    <property type="entry name" value="ARM repeat"/>
    <property type="match status" value="1"/>
</dbReference>
<dbReference type="InterPro" id="IPR015425">
    <property type="entry name" value="FH2_Formin"/>
</dbReference>
<reference evidence="5 6" key="1">
    <citation type="journal article" date="2019" name="Commun. Biol.">
        <title>The bagworm genome reveals a unique fibroin gene that provides high tensile strength.</title>
        <authorList>
            <person name="Kono N."/>
            <person name="Nakamura H."/>
            <person name="Ohtoshi R."/>
            <person name="Tomita M."/>
            <person name="Numata K."/>
            <person name="Arakawa K."/>
        </authorList>
    </citation>
    <scope>NUCLEOTIDE SEQUENCE [LARGE SCALE GENOMIC DNA]</scope>
</reference>
<dbReference type="GO" id="GO:0030036">
    <property type="term" value="P:actin cytoskeleton organization"/>
    <property type="evidence" value="ECO:0007669"/>
    <property type="project" value="InterPro"/>
</dbReference>
<evidence type="ECO:0000313" key="5">
    <source>
        <dbReference type="EMBL" id="GBP65290.1"/>
    </source>
</evidence>
<evidence type="ECO:0000259" key="3">
    <source>
        <dbReference type="PROSITE" id="PS51232"/>
    </source>
</evidence>
<evidence type="ECO:0000259" key="4">
    <source>
        <dbReference type="PROSITE" id="PS51444"/>
    </source>
</evidence>
<sequence>MSVELLTLSMSRRQEELDLTASKKAALVALPAVKKWQLYCSRRPPAAQALPAAPQAADDYVRGLLDLTEAFTSSPDGTPSAETMALAEGLKTALRTRAHSFVLRFTTQGGLGALLDALQRAPRRRADLRHHLIAAIKALMNNSTGRAHVLAHPTSIELIAQSLDTENVKTKVAALEILGAVCLVPGGHKKVLEAMVQYQRYAGERARFQSVVNELDRSTGAYRDELGLKTALMSFVNAVLSYGPGEDSLEFRLHLRYELLMLGIQPVIEKLRKYENETLDRHIDFFEMVRSEDEKELARRFDQRHVDTKSASSMFELLRAKLQHTAAYPHLLSLLQHLLLLPLEYNPSAQHWLLLDRVTQQVVLQQPAGCGRSLSSQESVRDKSDSGAPCDKVTDPDVAPLDINVSELVHLLAKEQELVAARETADALQRENVDLATELAKKEKQLDCQTQEREELEARMSRLKERLERETAAHMESAERGRAAAARAHQLEQQLNQERSERARYEKLISEGSIPDDAKVSNLKSAVIETCTSAPPPPPPPAFCPPPPPLAPPAPSPPSAPPAPLAPQLPPPPRAKKNVPQPGNPLKSFNWSKLPDAKLHGTIWQELDDTKLYNTIDLHSIDKMFCAYQKNGVQNDGSVEDLRQLGTKPRTKILSVIDGRRAQNCTILLSKLKMTDEEICRSHVTADKLLVSLRV</sequence>
<dbReference type="STRING" id="151549.A0A4C1XQ49"/>
<organism evidence="5 6">
    <name type="scientific">Eumeta variegata</name>
    <name type="common">Bagworm moth</name>
    <name type="synonym">Eumeta japonica</name>
    <dbReference type="NCBI Taxonomy" id="151549"/>
    <lineage>
        <taxon>Eukaryota</taxon>
        <taxon>Metazoa</taxon>
        <taxon>Ecdysozoa</taxon>
        <taxon>Arthropoda</taxon>
        <taxon>Hexapoda</taxon>
        <taxon>Insecta</taxon>
        <taxon>Pterygota</taxon>
        <taxon>Neoptera</taxon>
        <taxon>Endopterygota</taxon>
        <taxon>Lepidoptera</taxon>
        <taxon>Glossata</taxon>
        <taxon>Ditrysia</taxon>
        <taxon>Tineoidea</taxon>
        <taxon>Psychidae</taxon>
        <taxon>Oiketicinae</taxon>
        <taxon>Eumeta</taxon>
    </lineage>
</organism>
<dbReference type="GO" id="GO:0031267">
    <property type="term" value="F:small GTPase binding"/>
    <property type="evidence" value="ECO:0007669"/>
    <property type="project" value="InterPro"/>
</dbReference>
<dbReference type="PROSITE" id="PS51232">
    <property type="entry name" value="GBD_FH3"/>
    <property type="match status" value="1"/>
</dbReference>
<comment type="caution">
    <text evidence="5">The sequence shown here is derived from an EMBL/GenBank/DDBJ whole genome shotgun (WGS) entry which is preliminary data.</text>
</comment>
<evidence type="ECO:0000313" key="6">
    <source>
        <dbReference type="Proteomes" id="UP000299102"/>
    </source>
</evidence>
<dbReference type="GO" id="GO:0003779">
    <property type="term" value="F:actin binding"/>
    <property type="evidence" value="ECO:0007669"/>
    <property type="project" value="InterPro"/>
</dbReference>
<dbReference type="InterPro" id="IPR010472">
    <property type="entry name" value="FH3_dom"/>
</dbReference>
<feature type="compositionally biased region" description="Pro residues" evidence="2">
    <location>
        <begin position="534"/>
        <end position="573"/>
    </location>
</feature>
<dbReference type="Proteomes" id="UP000299102">
    <property type="component" value="Unassembled WGS sequence"/>
</dbReference>
<protein>
    <submittedName>
        <fullName evidence="5">Disheveled-associated activator of morphogenesis 2</fullName>
    </submittedName>
</protein>
<feature type="domain" description="FH2" evidence="4">
    <location>
        <begin position="576"/>
        <end position="695"/>
    </location>
</feature>
<keyword evidence="1" id="KW-0175">Coiled coil</keyword>
<dbReference type="EMBL" id="BGZK01000924">
    <property type="protein sequence ID" value="GBP65290.1"/>
    <property type="molecule type" value="Genomic_DNA"/>
</dbReference>
<dbReference type="PROSITE" id="PS51444">
    <property type="entry name" value="FH2"/>
    <property type="match status" value="1"/>
</dbReference>
<evidence type="ECO:0000256" key="2">
    <source>
        <dbReference type="SAM" id="MobiDB-lite"/>
    </source>
</evidence>
<dbReference type="PANTHER" id="PTHR45725">
    <property type="entry name" value="FORMIN HOMOLOGY 2 FAMILY MEMBER"/>
    <property type="match status" value="1"/>
</dbReference>
<dbReference type="InterPro" id="IPR016024">
    <property type="entry name" value="ARM-type_fold"/>
</dbReference>
<dbReference type="Pfam" id="PF06371">
    <property type="entry name" value="Drf_GBD"/>
    <property type="match status" value="1"/>
</dbReference>
<dbReference type="InterPro" id="IPR014768">
    <property type="entry name" value="GBD/FH3_dom"/>
</dbReference>
<keyword evidence="6" id="KW-1185">Reference proteome</keyword>
<dbReference type="Pfam" id="PF06367">
    <property type="entry name" value="Drf_FH3"/>
    <property type="match status" value="1"/>
</dbReference>
<proteinExistence type="predicted"/>
<name>A0A4C1XQ49_EUMVA</name>
<dbReference type="SMART" id="SM01139">
    <property type="entry name" value="Drf_FH3"/>
    <property type="match status" value="1"/>
</dbReference>
<dbReference type="Pfam" id="PF02181">
    <property type="entry name" value="FH2"/>
    <property type="match status" value="1"/>
</dbReference>
<dbReference type="PANTHER" id="PTHR45725:SF1">
    <property type="entry name" value="DISHEVELLED ASSOCIATED ACTIVATOR OF MORPHOGENESIS, ISOFORM D"/>
    <property type="match status" value="1"/>
</dbReference>
<dbReference type="GO" id="GO:0030838">
    <property type="term" value="P:positive regulation of actin filament polymerization"/>
    <property type="evidence" value="ECO:0007669"/>
    <property type="project" value="TreeGrafter"/>
</dbReference>
<dbReference type="InterPro" id="IPR051425">
    <property type="entry name" value="Formin_Homology"/>
</dbReference>
<feature type="coiled-coil region" evidence="1">
    <location>
        <begin position="411"/>
        <end position="508"/>
    </location>
</feature>
<dbReference type="SMART" id="SM01140">
    <property type="entry name" value="Drf_GBD"/>
    <property type="match status" value="1"/>
</dbReference>
<feature type="region of interest" description="Disordered" evidence="2">
    <location>
        <begin position="531"/>
        <end position="591"/>
    </location>
</feature>
<dbReference type="InterPro" id="IPR042201">
    <property type="entry name" value="FH2_Formin_sf"/>
</dbReference>
<dbReference type="OrthoDB" id="1104827at2759"/>
<dbReference type="Gene3D" id="1.20.58.2220">
    <property type="entry name" value="Formin, FH2 domain"/>
    <property type="match status" value="1"/>
</dbReference>
<feature type="domain" description="GBD/FH3" evidence="3">
    <location>
        <begin position="1"/>
        <end position="370"/>
    </location>
</feature>
<evidence type="ECO:0000256" key="1">
    <source>
        <dbReference type="SAM" id="Coils"/>
    </source>
</evidence>
<dbReference type="AlphaFoldDB" id="A0A4C1XQ49"/>
<dbReference type="InterPro" id="IPR010473">
    <property type="entry name" value="GTPase-bd"/>
</dbReference>
<dbReference type="InterPro" id="IPR011989">
    <property type="entry name" value="ARM-like"/>
</dbReference>
<dbReference type="Gene3D" id="1.10.238.150">
    <property type="entry name" value="Formin, FH3 diaphanous domain"/>
    <property type="match status" value="1"/>
</dbReference>
<feature type="region of interest" description="Disordered" evidence="2">
    <location>
        <begin position="372"/>
        <end position="395"/>
    </location>
</feature>
<dbReference type="Gene3D" id="1.25.10.10">
    <property type="entry name" value="Leucine-rich Repeat Variant"/>
    <property type="match status" value="1"/>
</dbReference>
<gene>
    <name evidence="5" type="primary">Daam2</name>
    <name evidence="5" type="ORF">EVAR_37139_1</name>
</gene>